<evidence type="ECO:0000259" key="1">
    <source>
        <dbReference type="Pfam" id="PF24536"/>
    </source>
</evidence>
<dbReference type="Ensembl" id="ENSCCNT00000027148.1">
    <property type="protein sequence ID" value="ENSCCNP00000021066.1"/>
    <property type="gene ID" value="ENSCCNG00000020934.1"/>
</dbReference>
<dbReference type="Pfam" id="PF24536">
    <property type="entry name" value="NXPE4_C"/>
    <property type="match status" value="1"/>
</dbReference>
<dbReference type="InterPro" id="IPR057106">
    <property type="entry name" value="NXPE4_C"/>
</dbReference>
<protein>
    <recommendedName>
        <fullName evidence="1">NXPE C-terminal domain-containing protein</fullName>
    </recommendedName>
</protein>
<proteinExistence type="predicted"/>
<evidence type="ECO:0000313" key="2">
    <source>
        <dbReference type="Ensembl" id="ENSCCNP00000021066.1"/>
    </source>
</evidence>
<dbReference type="PANTHER" id="PTHR16165">
    <property type="entry name" value="NXPE FAMILY MEMBER"/>
    <property type="match status" value="1"/>
</dbReference>
<dbReference type="PANTHER" id="PTHR16165:SF27">
    <property type="entry name" value="NXPE FAMILY MEMBER 4"/>
    <property type="match status" value="1"/>
</dbReference>
<dbReference type="AlphaFoldDB" id="A0A8C0XC86"/>
<reference evidence="2" key="1">
    <citation type="submission" date="2023-09" db="UniProtKB">
        <authorList>
            <consortium name="Ensembl"/>
        </authorList>
    </citation>
    <scope>IDENTIFICATION</scope>
</reference>
<accession>A0A8C0XC86</accession>
<feature type="domain" description="NXPE C-terminal" evidence="1">
    <location>
        <begin position="21"/>
        <end position="231"/>
    </location>
</feature>
<organism evidence="2">
    <name type="scientific">Castor canadensis</name>
    <name type="common">American beaver</name>
    <dbReference type="NCBI Taxonomy" id="51338"/>
    <lineage>
        <taxon>Eukaryota</taxon>
        <taxon>Metazoa</taxon>
        <taxon>Chordata</taxon>
        <taxon>Craniata</taxon>
        <taxon>Vertebrata</taxon>
        <taxon>Euteleostomi</taxon>
        <taxon>Mammalia</taxon>
        <taxon>Eutheria</taxon>
        <taxon>Euarchontoglires</taxon>
        <taxon>Glires</taxon>
        <taxon>Rodentia</taxon>
        <taxon>Castorimorpha</taxon>
        <taxon>Castoridae</taxon>
        <taxon>Castor</taxon>
    </lineage>
</organism>
<sequence>MQAWNPIHNPQWPCLEKHMESISCSLAPVEMKDCLAGKFIYLLGDSTIRQWMEYFKSVDLHESGKLRHQLAVDLDRNINIQWQKHGYPLIGSLHYSVKVMENMARVIDRTGGEKNTVIVISLGQHFRPFPIDVFIRRALSVYKAVQRLLLRSPDTMVIIKTENIREMYNDAERFSDFHGYIQYLIIKDIFQDLQVGVIDAWDITIAYGTNDVHPPQHVVGNQINVFLNYIC</sequence>
<name>A0A8C0XC86_CASCN</name>